<dbReference type="CDD" id="cd19945">
    <property type="entry name" value="Fer2_BFD"/>
    <property type="match status" value="1"/>
</dbReference>
<dbReference type="InterPro" id="IPR041854">
    <property type="entry name" value="BFD-like_2Fe2S-bd_dom_sf"/>
</dbReference>
<evidence type="ECO:0000256" key="3">
    <source>
        <dbReference type="ARBA" id="ARBA00022723"/>
    </source>
</evidence>
<evidence type="ECO:0000256" key="2">
    <source>
        <dbReference type="ARBA" id="ARBA00022714"/>
    </source>
</evidence>
<keyword evidence="12" id="KW-1185">Reference proteome</keyword>
<keyword evidence="6" id="KW-0411">Iron-sulfur</keyword>
<evidence type="ECO:0000256" key="4">
    <source>
        <dbReference type="ARBA" id="ARBA00022982"/>
    </source>
</evidence>
<name>A0A380MPD2_9GAMM</name>
<feature type="domain" description="BFD-like [2Fe-2S]-binding" evidence="10">
    <location>
        <begin position="2"/>
        <end position="51"/>
    </location>
</feature>
<dbReference type="OrthoDB" id="9815350at2"/>
<comment type="similarity">
    <text evidence="9">Belongs to the Bfd family.</text>
</comment>
<dbReference type="AlphaFoldDB" id="A0A380MPD2"/>
<gene>
    <name evidence="11" type="primary">bfd</name>
    <name evidence="11" type="ORF">NCTC13337_00078</name>
</gene>
<dbReference type="EMBL" id="UHIC01000001">
    <property type="protein sequence ID" value="SUO93147.1"/>
    <property type="molecule type" value="Genomic_DNA"/>
</dbReference>
<proteinExistence type="inferred from homology"/>
<comment type="cofactor">
    <cofactor evidence="7">
        <name>[2Fe-2S] cluster</name>
        <dbReference type="ChEBI" id="CHEBI:190135"/>
    </cofactor>
</comment>
<keyword evidence="1" id="KW-0813">Transport</keyword>
<dbReference type="InterPro" id="IPR052371">
    <property type="entry name" value="BFD-associated_ferredoxin"/>
</dbReference>
<sequence length="74" mass="8026">MYICLCYGITDKQIQYAIENGATTRSALAKELGVGTQCGCCRRHVSEILSEHLEKNMATEDIPAAIGVYFPASA</sequence>
<evidence type="ECO:0000256" key="1">
    <source>
        <dbReference type="ARBA" id="ARBA00022448"/>
    </source>
</evidence>
<dbReference type="Pfam" id="PF04324">
    <property type="entry name" value="Fer2_BFD"/>
    <property type="match status" value="1"/>
</dbReference>
<evidence type="ECO:0000313" key="12">
    <source>
        <dbReference type="Proteomes" id="UP000254601"/>
    </source>
</evidence>
<reference evidence="11 12" key="1">
    <citation type="submission" date="2018-06" db="EMBL/GenBank/DDBJ databases">
        <authorList>
            <consortium name="Pathogen Informatics"/>
            <person name="Doyle S."/>
        </authorList>
    </citation>
    <scope>NUCLEOTIDE SEQUENCE [LARGE SCALE GENOMIC DNA]</scope>
    <source>
        <strain evidence="11 12">NCTC13337</strain>
    </source>
</reference>
<evidence type="ECO:0000256" key="9">
    <source>
        <dbReference type="ARBA" id="ARBA00046332"/>
    </source>
</evidence>
<dbReference type="GO" id="GO:0046872">
    <property type="term" value="F:metal ion binding"/>
    <property type="evidence" value="ECO:0007669"/>
    <property type="project" value="UniProtKB-KW"/>
</dbReference>
<organism evidence="11 12">
    <name type="scientific">Suttonella ornithocola</name>
    <dbReference type="NCBI Taxonomy" id="279832"/>
    <lineage>
        <taxon>Bacteria</taxon>
        <taxon>Pseudomonadati</taxon>
        <taxon>Pseudomonadota</taxon>
        <taxon>Gammaproteobacteria</taxon>
        <taxon>Cardiobacteriales</taxon>
        <taxon>Cardiobacteriaceae</taxon>
        <taxon>Suttonella</taxon>
    </lineage>
</organism>
<keyword evidence="2" id="KW-0001">2Fe-2S</keyword>
<dbReference type="InterPro" id="IPR007419">
    <property type="entry name" value="BFD-like_2Fe2S-bd_dom"/>
</dbReference>
<keyword evidence="4" id="KW-0249">Electron transport</keyword>
<evidence type="ECO:0000256" key="6">
    <source>
        <dbReference type="ARBA" id="ARBA00023014"/>
    </source>
</evidence>
<dbReference type="RefSeq" id="WP_072577321.1">
    <property type="nucleotide sequence ID" value="NZ_LWHB01000155.1"/>
</dbReference>
<evidence type="ECO:0000256" key="7">
    <source>
        <dbReference type="ARBA" id="ARBA00034078"/>
    </source>
</evidence>
<dbReference type="GO" id="GO:0051537">
    <property type="term" value="F:2 iron, 2 sulfur cluster binding"/>
    <property type="evidence" value="ECO:0007669"/>
    <property type="project" value="UniProtKB-KW"/>
</dbReference>
<evidence type="ECO:0000259" key="10">
    <source>
        <dbReference type="Pfam" id="PF04324"/>
    </source>
</evidence>
<dbReference type="Proteomes" id="UP000254601">
    <property type="component" value="Unassembled WGS sequence"/>
</dbReference>
<dbReference type="Gene3D" id="1.10.10.1100">
    <property type="entry name" value="BFD-like [2Fe-2S]-binding domain"/>
    <property type="match status" value="1"/>
</dbReference>
<evidence type="ECO:0000256" key="5">
    <source>
        <dbReference type="ARBA" id="ARBA00023004"/>
    </source>
</evidence>
<protein>
    <recommendedName>
        <fullName evidence="8">Bacterioferritin-associated ferredoxin</fullName>
    </recommendedName>
</protein>
<evidence type="ECO:0000313" key="11">
    <source>
        <dbReference type="EMBL" id="SUO93147.1"/>
    </source>
</evidence>
<keyword evidence="3" id="KW-0479">Metal-binding</keyword>
<dbReference type="PANTHER" id="PTHR37424:SF1">
    <property type="entry name" value="BACTERIOFERRITIN-ASSOCIATED FERREDOXIN"/>
    <property type="match status" value="1"/>
</dbReference>
<keyword evidence="5" id="KW-0408">Iron</keyword>
<accession>A0A380MPD2</accession>
<dbReference type="PANTHER" id="PTHR37424">
    <property type="entry name" value="BACTERIOFERRITIN-ASSOCIATED FERREDOXIN"/>
    <property type="match status" value="1"/>
</dbReference>
<evidence type="ECO:0000256" key="8">
    <source>
        <dbReference type="ARBA" id="ARBA00039386"/>
    </source>
</evidence>